<sequence>MLLKPDVMRDVADRIDSTGDAMRRAAKARADAIKSAREVPDGFVTGDAAGQVATAWLAGVDGSAASLKRAATAVSATADHFSDTDEDNGSSLMSVIPPFIRP</sequence>
<organism evidence="2 3">
    <name type="scientific">Stackebrandtia albiflava</name>
    <dbReference type="NCBI Taxonomy" id="406432"/>
    <lineage>
        <taxon>Bacteria</taxon>
        <taxon>Bacillati</taxon>
        <taxon>Actinomycetota</taxon>
        <taxon>Actinomycetes</taxon>
        <taxon>Glycomycetales</taxon>
        <taxon>Glycomycetaceae</taxon>
        <taxon>Stackebrandtia</taxon>
    </lineage>
</organism>
<dbReference type="AlphaFoldDB" id="A0A562UQ34"/>
<name>A0A562UQ34_9ACTN</name>
<proteinExistence type="predicted"/>
<accession>A0A562UQ34</accession>
<dbReference type="EMBL" id="VLLL01000010">
    <property type="protein sequence ID" value="TWJ07735.1"/>
    <property type="molecule type" value="Genomic_DNA"/>
</dbReference>
<protein>
    <submittedName>
        <fullName evidence="2">Uncharacterized protein</fullName>
    </submittedName>
</protein>
<reference evidence="2 3" key="1">
    <citation type="journal article" date="2013" name="Stand. Genomic Sci.">
        <title>Genomic Encyclopedia of Type Strains, Phase I: The one thousand microbial genomes (KMG-I) project.</title>
        <authorList>
            <person name="Kyrpides N.C."/>
            <person name="Woyke T."/>
            <person name="Eisen J.A."/>
            <person name="Garrity G."/>
            <person name="Lilburn T.G."/>
            <person name="Beck B.J."/>
            <person name="Whitman W.B."/>
            <person name="Hugenholtz P."/>
            <person name="Klenk H.P."/>
        </authorList>
    </citation>
    <scope>NUCLEOTIDE SEQUENCE [LARGE SCALE GENOMIC DNA]</scope>
    <source>
        <strain evidence="2 3">DSM 45044</strain>
    </source>
</reference>
<evidence type="ECO:0000313" key="3">
    <source>
        <dbReference type="Proteomes" id="UP000321617"/>
    </source>
</evidence>
<evidence type="ECO:0000313" key="2">
    <source>
        <dbReference type="EMBL" id="TWJ07735.1"/>
    </source>
</evidence>
<feature type="region of interest" description="Disordered" evidence="1">
    <location>
        <begin position="77"/>
        <end position="102"/>
    </location>
</feature>
<evidence type="ECO:0000256" key="1">
    <source>
        <dbReference type="SAM" id="MobiDB-lite"/>
    </source>
</evidence>
<dbReference type="Proteomes" id="UP000321617">
    <property type="component" value="Unassembled WGS sequence"/>
</dbReference>
<comment type="caution">
    <text evidence="2">The sequence shown here is derived from an EMBL/GenBank/DDBJ whole genome shotgun (WGS) entry which is preliminary data.</text>
</comment>
<dbReference type="RefSeq" id="WP_147143872.1">
    <property type="nucleotide sequence ID" value="NZ_BAABIJ010000006.1"/>
</dbReference>
<gene>
    <name evidence="2" type="ORF">LX16_4896</name>
</gene>
<keyword evidence="3" id="KW-1185">Reference proteome</keyword>